<dbReference type="InterPro" id="IPR003959">
    <property type="entry name" value="ATPase_AAA_core"/>
</dbReference>
<comment type="function">
    <text evidence="7">Component of the origin recognition complex (ORC) that binds origins of replication. DNA-binding is ATP-dependent, however specific DNA sequences that define origins of replication have not been identified so far. ORC is required to assemble the pre-replication complex necessary to initiate DNA replication.</text>
</comment>
<evidence type="ECO:0000256" key="5">
    <source>
        <dbReference type="ARBA" id="ARBA00023125"/>
    </source>
</evidence>
<evidence type="ECO:0000256" key="4">
    <source>
        <dbReference type="ARBA" id="ARBA00022723"/>
    </source>
</evidence>
<feature type="domain" description="AAA+ ATPase" evidence="9">
    <location>
        <begin position="288"/>
        <end position="446"/>
    </location>
</feature>
<dbReference type="GO" id="GO:0005664">
    <property type="term" value="C:nuclear origin of replication recognition complex"/>
    <property type="evidence" value="ECO:0007669"/>
    <property type="project" value="TreeGrafter"/>
</dbReference>
<comment type="similarity">
    <text evidence="2 7">Belongs to the ORC1 family.</text>
</comment>
<dbReference type="InParanoid" id="A0A152A5N9"/>
<evidence type="ECO:0000259" key="9">
    <source>
        <dbReference type="SMART" id="SM00382"/>
    </source>
</evidence>
<evidence type="ECO:0000256" key="3">
    <source>
        <dbReference type="ARBA" id="ARBA00022705"/>
    </source>
</evidence>
<dbReference type="InterPro" id="IPR027417">
    <property type="entry name" value="P-loop_NTPase"/>
</dbReference>
<feature type="region of interest" description="Disordered" evidence="8">
    <location>
        <begin position="215"/>
        <end position="245"/>
    </location>
</feature>
<protein>
    <recommendedName>
        <fullName evidence="7">Origin recognition complex subunit 1</fullName>
    </recommendedName>
</protein>
<dbReference type="GO" id="GO:0016887">
    <property type="term" value="F:ATP hydrolysis activity"/>
    <property type="evidence" value="ECO:0007669"/>
    <property type="project" value="InterPro"/>
</dbReference>
<dbReference type="GO" id="GO:0005524">
    <property type="term" value="F:ATP binding"/>
    <property type="evidence" value="ECO:0007669"/>
    <property type="project" value="UniProtKB-KW"/>
</dbReference>
<keyword evidence="4" id="KW-0479">Metal-binding</keyword>
<evidence type="ECO:0000313" key="11">
    <source>
        <dbReference type="Proteomes" id="UP000076078"/>
    </source>
</evidence>
<accession>A0A152A5N9</accession>
<name>A0A152A5N9_TIELA</name>
<keyword evidence="6 7" id="KW-0539">Nucleus</keyword>
<dbReference type="STRING" id="361077.A0A152A5N9"/>
<organism evidence="10 11">
    <name type="scientific">Tieghemostelium lacteum</name>
    <name type="common">Slime mold</name>
    <name type="synonym">Dictyostelium lacteum</name>
    <dbReference type="NCBI Taxonomy" id="361077"/>
    <lineage>
        <taxon>Eukaryota</taxon>
        <taxon>Amoebozoa</taxon>
        <taxon>Evosea</taxon>
        <taxon>Eumycetozoa</taxon>
        <taxon>Dictyostelia</taxon>
        <taxon>Dictyosteliales</taxon>
        <taxon>Raperosteliaceae</taxon>
        <taxon>Tieghemostelium</taxon>
    </lineage>
</organism>
<dbReference type="Proteomes" id="UP000076078">
    <property type="component" value="Unassembled WGS sequence"/>
</dbReference>
<dbReference type="Pfam" id="PF09079">
    <property type="entry name" value="WHD_Cdc6"/>
    <property type="match status" value="1"/>
</dbReference>
<dbReference type="PANTHER" id="PTHR10763">
    <property type="entry name" value="CELL DIVISION CONTROL PROTEIN 6-RELATED"/>
    <property type="match status" value="1"/>
</dbReference>
<dbReference type="SUPFAM" id="SSF52540">
    <property type="entry name" value="P-loop containing nucleoside triphosphate hydrolases"/>
    <property type="match status" value="1"/>
</dbReference>
<dbReference type="InterPro" id="IPR015163">
    <property type="entry name" value="Cdc6_C"/>
</dbReference>
<dbReference type="InterPro" id="IPR003593">
    <property type="entry name" value="AAA+_ATPase"/>
</dbReference>
<gene>
    <name evidence="10" type="ORF">DLAC_01545</name>
</gene>
<proteinExistence type="inferred from homology"/>
<evidence type="ECO:0000256" key="6">
    <source>
        <dbReference type="ARBA" id="ARBA00023242"/>
    </source>
</evidence>
<feature type="compositionally biased region" description="Acidic residues" evidence="8">
    <location>
        <begin position="61"/>
        <end position="72"/>
    </location>
</feature>
<keyword evidence="7" id="KW-0547">Nucleotide-binding</keyword>
<keyword evidence="7" id="KW-0067">ATP-binding</keyword>
<dbReference type="OrthoDB" id="1926878at2759"/>
<feature type="compositionally biased region" description="Basic and acidic residues" evidence="8">
    <location>
        <begin position="73"/>
        <end position="91"/>
    </location>
</feature>
<dbReference type="GO" id="GO:0003688">
    <property type="term" value="F:DNA replication origin binding"/>
    <property type="evidence" value="ECO:0007669"/>
    <property type="project" value="TreeGrafter"/>
</dbReference>
<dbReference type="EMBL" id="LODT01000006">
    <property type="protein sequence ID" value="KYR01552.1"/>
    <property type="molecule type" value="Genomic_DNA"/>
</dbReference>
<dbReference type="Gene3D" id="3.40.50.300">
    <property type="entry name" value="P-loop containing nucleotide triphosphate hydrolases"/>
    <property type="match status" value="1"/>
</dbReference>
<comment type="subunit">
    <text evidence="7">ORC is composed of six subunits.</text>
</comment>
<keyword evidence="5 7" id="KW-0238">DNA-binding</keyword>
<dbReference type="PANTHER" id="PTHR10763:SF23">
    <property type="entry name" value="ORIGIN RECOGNITION COMPLEX SUBUNIT 1"/>
    <property type="match status" value="1"/>
</dbReference>
<reference evidence="10 11" key="1">
    <citation type="submission" date="2015-12" db="EMBL/GenBank/DDBJ databases">
        <title>Dictyostelia acquired genes for synthesis and detection of signals that induce cell-type specialization by lateral gene transfer from prokaryotes.</title>
        <authorList>
            <person name="Gloeckner G."/>
            <person name="Schaap P."/>
        </authorList>
    </citation>
    <scope>NUCLEOTIDE SEQUENCE [LARGE SCALE GENOMIC DNA]</scope>
    <source>
        <strain evidence="10 11">TK</strain>
    </source>
</reference>
<feature type="compositionally biased region" description="Polar residues" evidence="8">
    <location>
        <begin position="215"/>
        <end position="229"/>
    </location>
</feature>
<dbReference type="InterPro" id="IPR050311">
    <property type="entry name" value="ORC1/CDC6"/>
</dbReference>
<dbReference type="AlphaFoldDB" id="A0A152A5N9"/>
<dbReference type="Pfam" id="PF00004">
    <property type="entry name" value="AAA"/>
    <property type="match status" value="1"/>
</dbReference>
<comment type="subcellular location">
    <subcellularLocation>
        <location evidence="1 7">Nucleus</location>
    </subcellularLocation>
</comment>
<dbReference type="FunCoup" id="A0A152A5N9">
    <property type="interactions" value="112"/>
</dbReference>
<evidence type="ECO:0000313" key="10">
    <source>
        <dbReference type="EMBL" id="KYR01552.1"/>
    </source>
</evidence>
<dbReference type="GO" id="GO:0033314">
    <property type="term" value="P:mitotic DNA replication checkpoint signaling"/>
    <property type="evidence" value="ECO:0007669"/>
    <property type="project" value="TreeGrafter"/>
</dbReference>
<dbReference type="OMA" id="IEICAMR"/>
<keyword evidence="11" id="KW-1185">Reference proteome</keyword>
<dbReference type="Pfam" id="PF17872">
    <property type="entry name" value="AAA_lid_10"/>
    <property type="match status" value="1"/>
</dbReference>
<dbReference type="GO" id="GO:0046872">
    <property type="term" value="F:metal ion binding"/>
    <property type="evidence" value="ECO:0007669"/>
    <property type="project" value="UniProtKB-KW"/>
</dbReference>
<dbReference type="InterPro" id="IPR041083">
    <property type="entry name" value="AAA_lid_10"/>
</dbReference>
<sequence length="647" mass="74475">MTSSEENNRVVKKNRINGFKVRNIMRKDLPKSPQKQHSSFRYTEDDSFYVKSKKNNQNIIYDEDEDDNDNDDEINKVDENQNNKRDGGGYGLDKLDITDNQKYNDKVNELAKTVRDKLDQFYNDNDDIYIESNVNDDEDDDDEFGFQVNQKKQNENEEYDVSSDMDSQDDQSMLIDEIHIDGEISSQLTVNINRDSHHQNQEDVDEVYEKIQENNNLITGKNLTQNANADSDNEMEEDGDGNNDQEENVFSRARAQLYINIIPDKVPCRESEKRTIKQFIQNGLKTDSGGFIYIAGMPGTGKTTTVREIIRSLQNGITQSKVAPFTFIELNGMEFTDPNQLYTELYAKIKHQKKKRETYINALAGLKKIFTTKNRSKAFRVVLVDEFDQLIQTKQNVIYNLFEWPNKPDSKLIVIAISNTMNLPETLLPKVQSRMSLQKVGFTSYNVQQLKTIVTSRLEGLEAFDQDAIEICAMRVSAVCGDARKALDICREATFLAEKQFKLEREMNSNTTARKVTTSHIEEVLDAISSYAKDHLKRCSYYDKLFLLAMAKEQKHESSTSQLYLSKCCEHFKIQCNLRKVPYPNSSQVAMIIGNLAGNRLILVNEDKTYDFYQIIQLNVKFDDLVFALSQDPQISLEDDQTNNPIV</sequence>
<evidence type="ECO:0000256" key="1">
    <source>
        <dbReference type="ARBA" id="ARBA00004123"/>
    </source>
</evidence>
<evidence type="ECO:0000256" key="7">
    <source>
        <dbReference type="RuleBase" id="RU365058"/>
    </source>
</evidence>
<evidence type="ECO:0000256" key="8">
    <source>
        <dbReference type="SAM" id="MobiDB-lite"/>
    </source>
</evidence>
<dbReference type="CDD" id="cd00009">
    <property type="entry name" value="AAA"/>
    <property type="match status" value="1"/>
</dbReference>
<dbReference type="SMART" id="SM00382">
    <property type="entry name" value="AAA"/>
    <property type="match status" value="1"/>
</dbReference>
<keyword evidence="3 7" id="KW-0235">DNA replication</keyword>
<evidence type="ECO:0000256" key="2">
    <source>
        <dbReference type="ARBA" id="ARBA00008398"/>
    </source>
</evidence>
<comment type="caution">
    <text evidence="10">The sequence shown here is derived from an EMBL/GenBank/DDBJ whole genome shotgun (WGS) entry which is preliminary data.</text>
</comment>
<dbReference type="GO" id="GO:0006270">
    <property type="term" value="P:DNA replication initiation"/>
    <property type="evidence" value="ECO:0007669"/>
    <property type="project" value="TreeGrafter"/>
</dbReference>
<feature type="compositionally biased region" description="Acidic residues" evidence="8">
    <location>
        <begin position="231"/>
        <end position="245"/>
    </location>
</feature>
<feature type="region of interest" description="Disordered" evidence="8">
    <location>
        <begin position="21"/>
        <end position="91"/>
    </location>
</feature>